<reference evidence="2 3" key="1">
    <citation type="submission" date="2012-05" db="EMBL/GenBank/DDBJ databases">
        <title>Finished chromosome of genome of Oscillatoria sp. PCC 7112.</title>
        <authorList>
            <consortium name="US DOE Joint Genome Institute"/>
            <person name="Gugger M."/>
            <person name="Coursin T."/>
            <person name="Rippka R."/>
            <person name="Tandeau De Marsac N."/>
            <person name="Huntemann M."/>
            <person name="Wei C.-L."/>
            <person name="Han J."/>
            <person name="Detter J.C."/>
            <person name="Han C."/>
            <person name="Tapia R."/>
            <person name="Davenport K."/>
            <person name="Daligault H."/>
            <person name="Erkkila T."/>
            <person name="Gu W."/>
            <person name="Munk A.C.C."/>
            <person name="Teshima H."/>
            <person name="Xu Y."/>
            <person name="Chain P."/>
            <person name="Chen A."/>
            <person name="Krypides N."/>
            <person name="Mavromatis K."/>
            <person name="Markowitz V."/>
            <person name="Szeto E."/>
            <person name="Ivanova N."/>
            <person name="Mikhailova N."/>
            <person name="Ovchinnikova G."/>
            <person name="Pagani I."/>
            <person name="Pati A."/>
            <person name="Goodwin L."/>
            <person name="Peters L."/>
            <person name="Pitluck S."/>
            <person name="Woyke T."/>
            <person name="Kerfeld C."/>
        </authorList>
    </citation>
    <scope>NUCLEOTIDE SEQUENCE [LARGE SCALE GENOMIC DNA]</scope>
    <source>
        <strain evidence="2 3">PCC 7112</strain>
    </source>
</reference>
<dbReference type="RefSeq" id="WP_015175445.1">
    <property type="nucleotide sequence ID" value="NC_019729.1"/>
</dbReference>
<feature type="region of interest" description="Disordered" evidence="1">
    <location>
        <begin position="27"/>
        <end position="50"/>
    </location>
</feature>
<dbReference type="AlphaFoldDB" id="K9VF72"/>
<name>K9VF72_9CYAN</name>
<evidence type="ECO:0000256" key="1">
    <source>
        <dbReference type="SAM" id="MobiDB-lite"/>
    </source>
</evidence>
<protein>
    <submittedName>
        <fullName evidence="2">Uncharacterized protein</fullName>
    </submittedName>
</protein>
<feature type="compositionally biased region" description="Low complexity" evidence="1">
    <location>
        <begin position="27"/>
        <end position="46"/>
    </location>
</feature>
<sequence length="127" mass="13205" precursor="true">MTLEMQIPRQCGARVCFRYSGSCTNSTGSNNARAGNTANGNGSSTAIGKTNSIANIGNTASSGICIASTNTANTGSTRARTHPVQSKKSRLTHRIQAPDKETTVRFTVDMSVRRVPQAVGAGSLVTS</sequence>
<feature type="region of interest" description="Disordered" evidence="1">
    <location>
        <begin position="73"/>
        <end position="93"/>
    </location>
</feature>
<evidence type="ECO:0000313" key="3">
    <source>
        <dbReference type="Proteomes" id="UP000010478"/>
    </source>
</evidence>
<proteinExistence type="predicted"/>
<dbReference type="HOGENOM" id="CLU_1968337_0_0_3"/>
<keyword evidence="3" id="KW-1185">Reference proteome</keyword>
<gene>
    <name evidence="2" type="ORF">Osc7112_1620</name>
</gene>
<dbReference type="EMBL" id="CP003614">
    <property type="protein sequence ID" value="AFZ06127.1"/>
    <property type="molecule type" value="Genomic_DNA"/>
</dbReference>
<feature type="compositionally biased region" description="Basic residues" evidence="1">
    <location>
        <begin position="79"/>
        <end position="93"/>
    </location>
</feature>
<dbReference type="Proteomes" id="UP000010478">
    <property type="component" value="Chromosome"/>
</dbReference>
<dbReference type="KEGG" id="oni:Osc7112_1620"/>
<organism evidence="2 3">
    <name type="scientific">Phormidium nigroviride PCC 7112</name>
    <dbReference type="NCBI Taxonomy" id="179408"/>
    <lineage>
        <taxon>Bacteria</taxon>
        <taxon>Bacillati</taxon>
        <taxon>Cyanobacteriota</taxon>
        <taxon>Cyanophyceae</taxon>
        <taxon>Oscillatoriophycideae</taxon>
        <taxon>Oscillatoriales</taxon>
        <taxon>Oscillatoriaceae</taxon>
        <taxon>Phormidium</taxon>
    </lineage>
</organism>
<accession>K9VF72</accession>
<evidence type="ECO:0000313" key="2">
    <source>
        <dbReference type="EMBL" id="AFZ06127.1"/>
    </source>
</evidence>